<dbReference type="PROSITE" id="PS00716">
    <property type="entry name" value="SIGMA70_2"/>
    <property type="match status" value="1"/>
</dbReference>
<dbReference type="GO" id="GO:0016987">
    <property type="term" value="F:sigma factor activity"/>
    <property type="evidence" value="ECO:0007669"/>
    <property type="project" value="UniProtKB-KW"/>
</dbReference>
<dbReference type="InterPro" id="IPR000943">
    <property type="entry name" value="RNA_pol_sigma70"/>
</dbReference>
<keyword evidence="6" id="KW-0969">Cilium</keyword>
<keyword evidence="4" id="KW-0804">Transcription</keyword>
<keyword evidence="2" id="KW-0731">Sigma factor</keyword>
<dbReference type="EMBL" id="UOFG01000280">
    <property type="protein sequence ID" value="VAW66642.1"/>
    <property type="molecule type" value="Genomic_DNA"/>
</dbReference>
<evidence type="ECO:0000256" key="1">
    <source>
        <dbReference type="ARBA" id="ARBA00023015"/>
    </source>
</evidence>
<feature type="domain" description="RNA polymerase sigma-70" evidence="5">
    <location>
        <begin position="47"/>
        <end position="73"/>
    </location>
</feature>
<dbReference type="PRINTS" id="PR00046">
    <property type="entry name" value="SIGMA70FCT"/>
</dbReference>
<accession>A0A3B0XTW8</accession>
<evidence type="ECO:0000256" key="3">
    <source>
        <dbReference type="ARBA" id="ARBA00023125"/>
    </source>
</evidence>
<dbReference type="InterPro" id="IPR014284">
    <property type="entry name" value="RNA_pol_sigma-70_dom"/>
</dbReference>
<dbReference type="PANTHER" id="PTHR30385:SF7">
    <property type="entry name" value="RNA POLYMERASE SIGMA FACTOR FLIA"/>
    <property type="match status" value="1"/>
</dbReference>
<proteinExistence type="predicted"/>
<gene>
    <name evidence="6" type="ORF">MNBD_GAMMA11-2292</name>
</gene>
<dbReference type="GO" id="GO:0003677">
    <property type="term" value="F:DNA binding"/>
    <property type="evidence" value="ECO:0007669"/>
    <property type="project" value="UniProtKB-KW"/>
</dbReference>
<keyword evidence="3" id="KW-0238">DNA-binding</keyword>
<dbReference type="Pfam" id="PF04545">
    <property type="entry name" value="Sigma70_r4"/>
    <property type="match status" value="1"/>
</dbReference>
<keyword evidence="6" id="KW-0966">Cell projection</keyword>
<keyword evidence="1" id="KW-0805">Transcription regulation</keyword>
<dbReference type="NCBIfam" id="TIGR02937">
    <property type="entry name" value="sigma70-ECF"/>
    <property type="match status" value="1"/>
</dbReference>
<name>A0A3B0XTW8_9ZZZZ</name>
<dbReference type="CDD" id="cd06171">
    <property type="entry name" value="Sigma70_r4"/>
    <property type="match status" value="1"/>
</dbReference>
<dbReference type="InterPro" id="IPR013324">
    <property type="entry name" value="RNA_pol_sigma_r3/r4-like"/>
</dbReference>
<evidence type="ECO:0000256" key="4">
    <source>
        <dbReference type="ARBA" id="ARBA00023163"/>
    </source>
</evidence>
<dbReference type="GO" id="GO:0006352">
    <property type="term" value="P:DNA-templated transcription initiation"/>
    <property type="evidence" value="ECO:0007669"/>
    <property type="project" value="InterPro"/>
</dbReference>
<keyword evidence="6" id="KW-0282">Flagellum</keyword>
<sequence>SRLRSSLNDPLESLQRANFKGQLASVIASLAEREQMVMSLYYNEELNLKEIGHVLEISESRVSQIHSKALKNIRAQMQDWMG</sequence>
<dbReference type="InterPro" id="IPR007630">
    <property type="entry name" value="RNA_pol_sigma70_r4"/>
</dbReference>
<dbReference type="SUPFAM" id="SSF88659">
    <property type="entry name" value="Sigma3 and sigma4 domains of RNA polymerase sigma factors"/>
    <property type="match status" value="1"/>
</dbReference>
<evidence type="ECO:0000256" key="2">
    <source>
        <dbReference type="ARBA" id="ARBA00023082"/>
    </source>
</evidence>
<evidence type="ECO:0000259" key="5">
    <source>
        <dbReference type="PROSITE" id="PS00716"/>
    </source>
</evidence>
<organism evidence="6">
    <name type="scientific">hydrothermal vent metagenome</name>
    <dbReference type="NCBI Taxonomy" id="652676"/>
    <lineage>
        <taxon>unclassified sequences</taxon>
        <taxon>metagenomes</taxon>
        <taxon>ecological metagenomes</taxon>
    </lineage>
</organism>
<reference evidence="6" key="1">
    <citation type="submission" date="2018-06" db="EMBL/GenBank/DDBJ databases">
        <authorList>
            <person name="Zhirakovskaya E."/>
        </authorList>
    </citation>
    <scope>NUCLEOTIDE SEQUENCE</scope>
</reference>
<protein>
    <submittedName>
        <fullName evidence="6">RNA polymerase sigma factor for flagellar operon</fullName>
    </submittedName>
</protein>
<dbReference type="AlphaFoldDB" id="A0A3B0XTW8"/>
<dbReference type="Gene3D" id="1.20.140.160">
    <property type="match status" value="1"/>
</dbReference>
<evidence type="ECO:0000313" key="6">
    <source>
        <dbReference type="EMBL" id="VAW66642.1"/>
    </source>
</evidence>
<dbReference type="PANTHER" id="PTHR30385">
    <property type="entry name" value="SIGMA FACTOR F FLAGELLAR"/>
    <property type="match status" value="1"/>
</dbReference>
<feature type="non-terminal residue" evidence="6">
    <location>
        <position position="1"/>
    </location>
</feature>